<evidence type="ECO:0000313" key="3">
    <source>
        <dbReference type="Proteomes" id="UP000215224"/>
    </source>
</evidence>
<dbReference type="RefSeq" id="WP_066415525.1">
    <property type="nucleotide sequence ID" value="NZ_CP018866.1"/>
</dbReference>
<dbReference type="InterPro" id="IPR022742">
    <property type="entry name" value="Hydrolase_4"/>
</dbReference>
<dbReference type="Proteomes" id="UP000215224">
    <property type="component" value="Chromosome"/>
</dbReference>
<dbReference type="STRING" id="1314751.GCA_001591425_02046"/>
<dbReference type="Pfam" id="PF12146">
    <property type="entry name" value="Hydrolase_4"/>
    <property type="match status" value="1"/>
</dbReference>
<evidence type="ECO:0000259" key="1">
    <source>
        <dbReference type="Pfam" id="PF12146"/>
    </source>
</evidence>
<name>A0A223KUD0_9BACI</name>
<reference evidence="2 3" key="1">
    <citation type="submission" date="2016-12" db="EMBL/GenBank/DDBJ databases">
        <title>The whole genome sequencing and assembly of Bacillus cohnii DSM 6307T strain.</title>
        <authorList>
            <person name="Lee Y.-J."/>
            <person name="Yi H."/>
            <person name="Bahn Y.-S."/>
            <person name="Kim J.F."/>
            <person name="Lee D.-W."/>
        </authorList>
    </citation>
    <scope>NUCLEOTIDE SEQUENCE [LARGE SCALE GENOMIC DNA]</scope>
    <source>
        <strain evidence="2 3">DSM 6307</strain>
    </source>
</reference>
<feature type="domain" description="Serine aminopeptidase S33" evidence="1">
    <location>
        <begin position="10"/>
        <end position="246"/>
    </location>
</feature>
<sequence>MRQWLTTADNKKGTIVIVHSALDYHGRYELLIKFFNRSGFHVIMGDLPGQGLSTRRKGHIESFEEYINEVDKWVKQAYLLEPPVFVYGHSIGGLAVIRTLQKRQDLLIQGVILSSPSLELSKKPSKGIELFAKGLDKIKPSLLISTGLSIEDVTRNEEMYLIGREDAKYSAKISVHWYREVTNAMKLAFNEQDYFPYELPLLVLQAGDDQVVEKESTIQWFDRLASINKSYREFNGLYHELFNEPERKQVYRHILAFLQLNLEGSD</sequence>
<gene>
    <name evidence="2" type="ORF">BC6307_17455</name>
</gene>
<dbReference type="InterPro" id="IPR051044">
    <property type="entry name" value="MAG_DAG_Lipase"/>
</dbReference>
<dbReference type="PRINTS" id="PR00111">
    <property type="entry name" value="ABHYDROLASE"/>
</dbReference>
<dbReference type="KEGG" id="bcoh:BC6307_17455"/>
<evidence type="ECO:0000313" key="2">
    <source>
        <dbReference type="EMBL" id="AST92943.1"/>
    </source>
</evidence>
<organism evidence="2 3">
    <name type="scientific">Sutcliffiella cohnii</name>
    <dbReference type="NCBI Taxonomy" id="33932"/>
    <lineage>
        <taxon>Bacteria</taxon>
        <taxon>Bacillati</taxon>
        <taxon>Bacillota</taxon>
        <taxon>Bacilli</taxon>
        <taxon>Bacillales</taxon>
        <taxon>Bacillaceae</taxon>
        <taxon>Sutcliffiella</taxon>
    </lineage>
</organism>
<dbReference type="EMBL" id="CP018866">
    <property type="protein sequence ID" value="AST92943.1"/>
    <property type="molecule type" value="Genomic_DNA"/>
</dbReference>
<dbReference type="InterPro" id="IPR000073">
    <property type="entry name" value="AB_hydrolase_1"/>
</dbReference>
<dbReference type="PANTHER" id="PTHR11614">
    <property type="entry name" value="PHOSPHOLIPASE-RELATED"/>
    <property type="match status" value="1"/>
</dbReference>
<accession>A0A223KUD0</accession>
<keyword evidence="3" id="KW-1185">Reference proteome</keyword>
<dbReference type="SUPFAM" id="SSF53474">
    <property type="entry name" value="alpha/beta-Hydrolases"/>
    <property type="match status" value="1"/>
</dbReference>
<dbReference type="AlphaFoldDB" id="A0A223KUD0"/>
<protein>
    <submittedName>
        <fullName evidence="2">Phospholipase</fullName>
    </submittedName>
</protein>
<dbReference type="InterPro" id="IPR029058">
    <property type="entry name" value="AB_hydrolase_fold"/>
</dbReference>
<proteinExistence type="predicted"/>
<dbReference type="Gene3D" id="3.40.50.1820">
    <property type="entry name" value="alpha/beta hydrolase"/>
    <property type="match status" value="1"/>
</dbReference>